<evidence type="ECO:0000313" key="2">
    <source>
        <dbReference type="Proteomes" id="UP000276133"/>
    </source>
</evidence>
<reference evidence="1 2" key="1">
    <citation type="journal article" date="2018" name="Sci. Rep.">
        <title>Genomic signatures of local adaptation to the degree of environmental predictability in rotifers.</title>
        <authorList>
            <person name="Franch-Gras L."/>
            <person name="Hahn C."/>
            <person name="Garcia-Roger E.M."/>
            <person name="Carmona M.J."/>
            <person name="Serra M."/>
            <person name="Gomez A."/>
        </authorList>
    </citation>
    <scope>NUCLEOTIDE SEQUENCE [LARGE SCALE GENOMIC DNA]</scope>
    <source>
        <strain evidence="1">HYR1</strain>
    </source>
</reference>
<sequence>MMIHLFLKVKSLKKWLFKTLKKKALVKENPTACPHCGNIQSCRINPHLIYPKFLSFEPISFIPYPLFNIN</sequence>
<name>A0A3M7PST1_BRAPC</name>
<evidence type="ECO:0000313" key="1">
    <source>
        <dbReference type="EMBL" id="RNA02207.1"/>
    </source>
</evidence>
<keyword evidence="2" id="KW-1185">Reference proteome</keyword>
<comment type="caution">
    <text evidence="1">The sequence shown here is derived from an EMBL/GenBank/DDBJ whole genome shotgun (WGS) entry which is preliminary data.</text>
</comment>
<dbReference type="EMBL" id="REGN01008984">
    <property type="protein sequence ID" value="RNA02207.1"/>
    <property type="molecule type" value="Genomic_DNA"/>
</dbReference>
<accession>A0A3M7PST1</accession>
<gene>
    <name evidence="1" type="ORF">BpHYR1_026261</name>
</gene>
<evidence type="ECO:0008006" key="3">
    <source>
        <dbReference type="Google" id="ProtNLM"/>
    </source>
</evidence>
<proteinExistence type="predicted"/>
<organism evidence="1 2">
    <name type="scientific">Brachionus plicatilis</name>
    <name type="common">Marine rotifer</name>
    <name type="synonym">Brachionus muelleri</name>
    <dbReference type="NCBI Taxonomy" id="10195"/>
    <lineage>
        <taxon>Eukaryota</taxon>
        <taxon>Metazoa</taxon>
        <taxon>Spiralia</taxon>
        <taxon>Gnathifera</taxon>
        <taxon>Rotifera</taxon>
        <taxon>Eurotatoria</taxon>
        <taxon>Monogononta</taxon>
        <taxon>Pseudotrocha</taxon>
        <taxon>Ploima</taxon>
        <taxon>Brachionidae</taxon>
        <taxon>Brachionus</taxon>
    </lineage>
</organism>
<dbReference type="AlphaFoldDB" id="A0A3M7PST1"/>
<protein>
    <recommendedName>
        <fullName evidence="3">Transposase</fullName>
    </recommendedName>
</protein>
<dbReference type="Proteomes" id="UP000276133">
    <property type="component" value="Unassembled WGS sequence"/>
</dbReference>